<dbReference type="GO" id="GO:0005829">
    <property type="term" value="C:cytosol"/>
    <property type="evidence" value="ECO:0007669"/>
    <property type="project" value="TreeGrafter"/>
</dbReference>
<feature type="region of interest" description="Disordered" evidence="1">
    <location>
        <begin position="223"/>
        <end position="339"/>
    </location>
</feature>
<dbReference type="InterPro" id="IPR037516">
    <property type="entry name" value="Tripartite_DENN"/>
</dbReference>
<gene>
    <name evidence="3" type="ORF">KC01_LOCUS20918</name>
</gene>
<feature type="compositionally biased region" description="Polar residues" evidence="1">
    <location>
        <begin position="423"/>
        <end position="435"/>
    </location>
</feature>
<dbReference type="GO" id="GO:0006897">
    <property type="term" value="P:endocytosis"/>
    <property type="evidence" value="ECO:0007669"/>
    <property type="project" value="TreeGrafter"/>
</dbReference>
<evidence type="ECO:0000313" key="3">
    <source>
        <dbReference type="EMBL" id="CAL1591556.1"/>
    </source>
</evidence>
<dbReference type="GO" id="GO:1901981">
    <property type="term" value="F:phosphatidylinositol phosphate binding"/>
    <property type="evidence" value="ECO:0007669"/>
    <property type="project" value="TreeGrafter"/>
</dbReference>
<dbReference type="PANTHER" id="PTHR13196">
    <property type="entry name" value="DENN DOMAIN-CONTAINING"/>
    <property type="match status" value="1"/>
</dbReference>
<dbReference type="Proteomes" id="UP001497482">
    <property type="component" value="Chromosome 2"/>
</dbReference>
<dbReference type="InterPro" id="IPR005112">
    <property type="entry name" value="dDENN_dom"/>
</dbReference>
<dbReference type="GO" id="GO:0032456">
    <property type="term" value="P:endocytic recycling"/>
    <property type="evidence" value="ECO:0007669"/>
    <property type="project" value="TreeGrafter"/>
</dbReference>
<evidence type="ECO:0000256" key="1">
    <source>
        <dbReference type="SAM" id="MobiDB-lite"/>
    </source>
</evidence>
<dbReference type="GO" id="GO:0005085">
    <property type="term" value="F:guanyl-nucleotide exchange factor activity"/>
    <property type="evidence" value="ECO:0007669"/>
    <property type="project" value="InterPro"/>
</dbReference>
<name>A0AAV2KNN2_KNICA</name>
<reference evidence="3 4" key="1">
    <citation type="submission" date="2024-04" db="EMBL/GenBank/DDBJ databases">
        <authorList>
            <person name="Waldvogel A.-M."/>
            <person name="Schoenle A."/>
        </authorList>
    </citation>
    <scope>NUCLEOTIDE SEQUENCE [LARGE SCALE GENOMIC DNA]</scope>
</reference>
<dbReference type="EMBL" id="OZ035824">
    <property type="protein sequence ID" value="CAL1591556.1"/>
    <property type="molecule type" value="Genomic_DNA"/>
</dbReference>
<dbReference type="PANTHER" id="PTHR13196:SF24">
    <property type="entry name" value="DENN DOMAIN-CONTAINING PROTEIN 1B"/>
    <property type="match status" value="1"/>
</dbReference>
<feature type="region of interest" description="Disordered" evidence="1">
    <location>
        <begin position="415"/>
        <end position="435"/>
    </location>
</feature>
<dbReference type="PROSITE" id="PS50211">
    <property type="entry name" value="DENN"/>
    <property type="match status" value="1"/>
</dbReference>
<evidence type="ECO:0000313" key="4">
    <source>
        <dbReference type="Proteomes" id="UP001497482"/>
    </source>
</evidence>
<evidence type="ECO:0000259" key="2">
    <source>
        <dbReference type="PROSITE" id="PS50211"/>
    </source>
</evidence>
<dbReference type="Gene3D" id="6.10.140.1000">
    <property type="match status" value="1"/>
</dbReference>
<keyword evidence="4" id="KW-1185">Reference proteome</keyword>
<dbReference type="Pfam" id="PF03455">
    <property type="entry name" value="dDENN"/>
    <property type="match status" value="1"/>
</dbReference>
<feature type="compositionally biased region" description="Basic and acidic residues" evidence="1">
    <location>
        <begin position="227"/>
        <end position="239"/>
    </location>
</feature>
<dbReference type="AlphaFoldDB" id="A0AAV2KNN2"/>
<feature type="compositionally biased region" description="Acidic residues" evidence="1">
    <location>
        <begin position="67"/>
        <end position="88"/>
    </location>
</feature>
<dbReference type="GO" id="GO:0016607">
    <property type="term" value="C:nuclear speck"/>
    <property type="evidence" value="ECO:0007669"/>
    <property type="project" value="TreeGrafter"/>
</dbReference>
<proteinExistence type="predicted"/>
<feature type="compositionally biased region" description="Pro residues" evidence="1">
    <location>
        <begin position="21"/>
        <end position="31"/>
    </location>
</feature>
<protein>
    <recommendedName>
        <fullName evidence="2">UDENN domain-containing protein</fullName>
    </recommendedName>
</protein>
<feature type="compositionally biased region" description="Low complexity" evidence="1">
    <location>
        <begin position="310"/>
        <end position="326"/>
    </location>
</feature>
<feature type="region of interest" description="Disordered" evidence="1">
    <location>
        <begin position="1"/>
        <end position="96"/>
    </location>
</feature>
<accession>A0AAV2KNN2</accession>
<organism evidence="3 4">
    <name type="scientific">Knipowitschia caucasica</name>
    <name type="common">Caucasian dwarf goby</name>
    <name type="synonym">Pomatoschistus caucasicus</name>
    <dbReference type="NCBI Taxonomy" id="637954"/>
    <lineage>
        <taxon>Eukaryota</taxon>
        <taxon>Metazoa</taxon>
        <taxon>Chordata</taxon>
        <taxon>Craniata</taxon>
        <taxon>Vertebrata</taxon>
        <taxon>Euteleostomi</taxon>
        <taxon>Actinopterygii</taxon>
        <taxon>Neopterygii</taxon>
        <taxon>Teleostei</taxon>
        <taxon>Neoteleostei</taxon>
        <taxon>Acanthomorphata</taxon>
        <taxon>Gobiaria</taxon>
        <taxon>Gobiiformes</taxon>
        <taxon>Gobioidei</taxon>
        <taxon>Gobiidae</taxon>
        <taxon>Gobiinae</taxon>
        <taxon>Knipowitschia</taxon>
    </lineage>
</organism>
<sequence length="435" mass="47558">MSAANAVSPVALARRLKRRSPLPPPPPPPPLSAGLPSRENNDLASGVCESESRRAHGRRPHAHATPDEEDEGEGDEEGDEEDEEEEDVSSLKSKLKKQSTATGCGVARAFLRSQAALFGSYRDALRYRPGEPITFCEESFVNHRSSTMRSFLSMAVNLQLFKQFIDGRLAKLNAGRGFSDVFEEEITDGGFCGSNSRHYHQWMHTVKRGGAFINTAVTKAKSHAKRGIRDFKGRLKAREDEDEGPAVCGGSPTSTKSLSPRRLHKIRRDYSKSLPRTPPRHEALSASRHPQDRFSYSPVLPHRTPPSPTPAARTRTISDPQTASEPPGTPPPQPGSTSVLRRKVLSKETARHYQEKVFHRQSSPMRTSAMQVPWERDQSGKEGLLGLGLCLGQAGKGVSEVQGLLEEMGCCISSEAESGKGKCNSSVTVSSKTDE</sequence>
<dbReference type="SMART" id="SM00801">
    <property type="entry name" value="dDENN"/>
    <property type="match status" value="1"/>
</dbReference>
<feature type="domain" description="UDENN" evidence="2">
    <location>
        <begin position="1"/>
        <end position="175"/>
    </location>
</feature>
<dbReference type="InterPro" id="IPR040032">
    <property type="entry name" value="DENND1A/B/C"/>
</dbReference>